<feature type="domain" description="ABC3 transporter permease C-terminal" evidence="9">
    <location>
        <begin position="383"/>
        <end position="453"/>
    </location>
</feature>
<gene>
    <name evidence="10" type="ORF">OHB35_33365</name>
</gene>
<dbReference type="InterPro" id="IPR051447">
    <property type="entry name" value="Lipoprotein-release_system"/>
</dbReference>
<keyword evidence="3" id="KW-1003">Cell membrane</keyword>
<comment type="subcellular location">
    <subcellularLocation>
        <location evidence="1">Cell membrane</location>
        <topology evidence="1">Multi-pass membrane protein</topology>
    </subcellularLocation>
</comment>
<feature type="transmembrane region" description="Helical" evidence="8">
    <location>
        <begin position="66"/>
        <end position="85"/>
    </location>
</feature>
<feature type="transmembrane region" description="Helical" evidence="8">
    <location>
        <begin position="874"/>
        <end position="899"/>
    </location>
</feature>
<proteinExistence type="inferred from homology"/>
<evidence type="ECO:0000256" key="7">
    <source>
        <dbReference type="SAM" id="MobiDB-lite"/>
    </source>
</evidence>
<sequence length="1017" mass="104191">MGSDSGSGGRPDIRRPGSDERTGVRRPGSGGRPGFRRPGSDGLPGFRRRDHSVAPWIRTRLRTAPGAAVALALLVMATACLAAAFPRAVERYEDAGLRQAVVDATAPRTSLQVSAPQPGTYIPQSERESAVSPDSMRKSYERLLNVVERPLAVDPAQSTYGVRNVNNLEAAETWLPMPSGLPAQMSLAAQSGLAEHSRTSAGRLPRAGGTVTAATREVEAAVTTETAKRLHIKVGSVIHVPGVQRDPLAVRITGIVAPRDPEGVYWTTQPLLRTPSLIRPPTQGAEPETYWLGALLLPPAAAPVLLGTPGEPARYWLLSPDPDALTAHDLPRLGSAVASLESGPGLVKVRASTDADTGVSTDLDEVLTSYAELRSGVRPLVSVAAFGTGAVAVVVLLMAGRLTADRRRTELALLRARGASLRGLTRRLLTETAVVALPAGALGLAGALLLVPYGRAPYAVGAALAVTLLACAALPLRALAAHRVVGVHGAREDLTSVRPSRRRTIAELTLLVLASAAVLALRSRGTSGTSDEALGSGTSGDLGSSGDQLVAMAPVLIGVIAALVLVRLYPLPLRWLARPAGRMRGAIGHLSLARAGRTSVSTVLPLLALLTALTTAAFGGSVLAGVADARDRAAVLNLGADARVEAEDPLPASLPERVRSAPGVQEVTPLSIAYEAKPGAGVESVPLAGVDPEGYARLAGRTGLGAFPAAELKASPANDPSKPGTDGGSSKPGTEDSAESGGSGSAKAPLPALASSAVADRYGTRPFSLRLSDGSDVTVRITLVRNLTPALPGTDFLIVDRAGLGTVAARPTTLLVTGDEVSGAALRKAVAAATGSGAGVGADTGATARADVRLRSEERAQYVDSPLQSGAERVYTAAVAAGSGYAVLALLLALVRAAPERAALLARLRTMGLTRSQGRRLLVLEALPQALLAAAGGVLTGWAAVRLLAPGIDLTSIALATPGGAPPTGTAALHTDPASLFLPALTVLLLATGIAAGQAWWTGRRGSVRELRAGDSR</sequence>
<feature type="transmembrane region" description="Helical" evidence="8">
    <location>
        <begin position="980"/>
        <end position="1001"/>
    </location>
</feature>
<dbReference type="PANTHER" id="PTHR30489">
    <property type="entry name" value="LIPOPROTEIN-RELEASING SYSTEM TRANSMEMBRANE PROTEIN LOLE"/>
    <property type="match status" value="1"/>
</dbReference>
<organism evidence="10 11">
    <name type="scientific">Streptomyces phaeochromogenes</name>
    <dbReference type="NCBI Taxonomy" id="1923"/>
    <lineage>
        <taxon>Bacteria</taxon>
        <taxon>Bacillati</taxon>
        <taxon>Actinomycetota</taxon>
        <taxon>Actinomycetes</taxon>
        <taxon>Kitasatosporales</taxon>
        <taxon>Streptomycetaceae</taxon>
        <taxon>Streptomyces</taxon>
        <taxon>Streptomyces phaeochromogenes group</taxon>
    </lineage>
</organism>
<feature type="region of interest" description="Disordered" evidence="7">
    <location>
        <begin position="712"/>
        <end position="750"/>
    </location>
</feature>
<dbReference type="EMBL" id="CP109135">
    <property type="protein sequence ID" value="WSD17722.1"/>
    <property type="molecule type" value="Genomic_DNA"/>
</dbReference>
<evidence type="ECO:0000256" key="6">
    <source>
        <dbReference type="ARBA" id="ARBA00023136"/>
    </source>
</evidence>
<evidence type="ECO:0000256" key="3">
    <source>
        <dbReference type="ARBA" id="ARBA00022475"/>
    </source>
</evidence>
<name>A0ABZ1HGI8_STRPH</name>
<evidence type="ECO:0000259" key="9">
    <source>
        <dbReference type="Pfam" id="PF02687"/>
    </source>
</evidence>
<feature type="transmembrane region" description="Helical" evidence="8">
    <location>
        <begin position="456"/>
        <end position="476"/>
    </location>
</feature>
<feature type="transmembrane region" description="Helical" evidence="8">
    <location>
        <begin position="504"/>
        <end position="521"/>
    </location>
</feature>
<feature type="compositionally biased region" description="Basic and acidic residues" evidence="7">
    <location>
        <begin position="125"/>
        <end position="135"/>
    </location>
</feature>
<dbReference type="InterPro" id="IPR003838">
    <property type="entry name" value="ABC3_permease_C"/>
</dbReference>
<dbReference type="RefSeq" id="WP_326760707.1">
    <property type="nucleotide sequence ID" value="NZ_CP109135.1"/>
</dbReference>
<feature type="transmembrane region" description="Helical" evidence="8">
    <location>
        <begin position="549"/>
        <end position="569"/>
    </location>
</feature>
<protein>
    <submittedName>
        <fullName evidence="10">ABC transporter permease</fullName>
    </submittedName>
</protein>
<dbReference type="PANTHER" id="PTHR30489:SF0">
    <property type="entry name" value="LIPOPROTEIN-RELEASING SYSTEM TRANSMEMBRANE PROTEIN LOLE"/>
    <property type="match status" value="1"/>
</dbReference>
<feature type="transmembrane region" description="Helical" evidence="8">
    <location>
        <begin position="603"/>
        <end position="627"/>
    </location>
</feature>
<accession>A0ABZ1HGI8</accession>
<feature type="transmembrane region" description="Helical" evidence="8">
    <location>
        <begin position="920"/>
        <end position="945"/>
    </location>
</feature>
<feature type="transmembrane region" description="Helical" evidence="8">
    <location>
        <begin position="428"/>
        <end position="450"/>
    </location>
</feature>
<evidence type="ECO:0000256" key="5">
    <source>
        <dbReference type="ARBA" id="ARBA00022989"/>
    </source>
</evidence>
<evidence type="ECO:0000313" key="10">
    <source>
        <dbReference type="EMBL" id="WSD17722.1"/>
    </source>
</evidence>
<feature type="domain" description="ABC3 transporter permease C-terminal" evidence="9">
    <location>
        <begin position="886"/>
        <end position="994"/>
    </location>
</feature>
<comment type="similarity">
    <text evidence="2">Belongs to the ABC-4 integral membrane protein family. LolC/E subfamily.</text>
</comment>
<dbReference type="Pfam" id="PF02687">
    <property type="entry name" value="FtsX"/>
    <property type="match status" value="2"/>
</dbReference>
<evidence type="ECO:0000256" key="4">
    <source>
        <dbReference type="ARBA" id="ARBA00022692"/>
    </source>
</evidence>
<reference evidence="10 11" key="1">
    <citation type="submission" date="2022-10" db="EMBL/GenBank/DDBJ databases">
        <title>The complete genomes of actinobacterial strains from the NBC collection.</title>
        <authorList>
            <person name="Joergensen T.S."/>
            <person name="Alvarez Arevalo M."/>
            <person name="Sterndorff E.B."/>
            <person name="Faurdal D."/>
            <person name="Vuksanovic O."/>
            <person name="Mourched A.-S."/>
            <person name="Charusanti P."/>
            <person name="Shaw S."/>
            <person name="Blin K."/>
            <person name="Weber T."/>
        </authorList>
    </citation>
    <scope>NUCLEOTIDE SEQUENCE [LARGE SCALE GENOMIC DNA]</scope>
    <source>
        <strain evidence="10 11">NBC 01752</strain>
    </source>
</reference>
<feature type="region of interest" description="Disordered" evidence="7">
    <location>
        <begin position="112"/>
        <end position="135"/>
    </location>
</feature>
<keyword evidence="5 8" id="KW-1133">Transmembrane helix</keyword>
<evidence type="ECO:0000256" key="1">
    <source>
        <dbReference type="ARBA" id="ARBA00004651"/>
    </source>
</evidence>
<evidence type="ECO:0000313" key="11">
    <source>
        <dbReference type="Proteomes" id="UP001340816"/>
    </source>
</evidence>
<keyword evidence="11" id="KW-1185">Reference proteome</keyword>
<keyword evidence="4 8" id="KW-0812">Transmembrane</keyword>
<feature type="transmembrane region" description="Helical" evidence="8">
    <location>
        <begin position="380"/>
        <end position="399"/>
    </location>
</feature>
<keyword evidence="6 8" id="KW-0472">Membrane</keyword>
<evidence type="ECO:0000256" key="8">
    <source>
        <dbReference type="SAM" id="Phobius"/>
    </source>
</evidence>
<dbReference type="Proteomes" id="UP001340816">
    <property type="component" value="Chromosome"/>
</dbReference>
<feature type="region of interest" description="Disordered" evidence="7">
    <location>
        <begin position="1"/>
        <end position="48"/>
    </location>
</feature>
<feature type="compositionally biased region" description="Basic and acidic residues" evidence="7">
    <location>
        <begin position="11"/>
        <end position="23"/>
    </location>
</feature>
<evidence type="ECO:0000256" key="2">
    <source>
        <dbReference type="ARBA" id="ARBA00005236"/>
    </source>
</evidence>